<dbReference type="OrthoDB" id="4079976at2759"/>
<evidence type="ECO:0000313" key="3">
    <source>
        <dbReference type="Proteomes" id="UP000000599"/>
    </source>
</evidence>
<dbReference type="Proteomes" id="UP000000599">
    <property type="component" value="Chromosome D"/>
</dbReference>
<evidence type="ECO:0000256" key="1">
    <source>
        <dbReference type="SAM" id="Phobius"/>
    </source>
</evidence>
<gene>
    <name evidence="2" type="ordered locus">DEHA2D07414g</name>
</gene>
<protein>
    <submittedName>
        <fullName evidence="2">DEHA2D07414p</fullName>
    </submittedName>
</protein>
<keyword evidence="1" id="KW-1133">Transmembrane helix</keyword>
<keyword evidence="3" id="KW-1185">Reference proteome</keyword>
<sequence length="315" mass="36190">MTYTVGDRRISIDNDELDASEKELILAHLKLFKYCLNNASYKFLISSKKIVHLYSDIITIYSTLLRKVPNYDDITLMTNRTRLNLLKLEDDFNKILGDKCQGDHSNKGKWEDKNYEVEVKRICLLCVESLNEIFELIVKNLNCIDVFFNSFDNLKKLLIPFLSSQTKSIQKSMVKALYLFKLTTIVDEVSSIKELTPTIIKQLRKIEKITGGIERESIILDTAFVTFDPSLQQYTSILLGKAILKRDVADADCQIIRRREVCFQAAEHVVSIPLTEDQSSNLSMKHLVKYIVYICILLAIVSSLVLYRIVKVMVG</sequence>
<dbReference type="OMA" id="CFQAAEH"/>
<dbReference type="HOGENOM" id="CLU_073873_0_0_1"/>
<dbReference type="RefSeq" id="XP_002770277.1">
    <property type="nucleotide sequence ID" value="XM_002770231.1"/>
</dbReference>
<proteinExistence type="predicted"/>
<dbReference type="InParanoid" id="B5RTE8"/>
<name>B5RTE8_DEBHA</name>
<dbReference type="KEGG" id="dha:DEHA2D07414g"/>
<dbReference type="AlphaFoldDB" id="B5RTE8"/>
<keyword evidence="1" id="KW-0472">Membrane</keyword>
<keyword evidence="1" id="KW-0812">Transmembrane</keyword>
<organism evidence="2 3">
    <name type="scientific">Debaryomyces hansenii (strain ATCC 36239 / CBS 767 / BCRC 21394 / JCM 1990 / NBRC 0083 / IGC 2968)</name>
    <name type="common">Yeast</name>
    <name type="synonym">Torulaspora hansenii</name>
    <dbReference type="NCBI Taxonomy" id="284592"/>
    <lineage>
        <taxon>Eukaryota</taxon>
        <taxon>Fungi</taxon>
        <taxon>Dikarya</taxon>
        <taxon>Ascomycota</taxon>
        <taxon>Saccharomycotina</taxon>
        <taxon>Pichiomycetes</taxon>
        <taxon>Debaryomycetaceae</taxon>
        <taxon>Debaryomyces</taxon>
    </lineage>
</organism>
<dbReference type="eggNOG" id="ENOG502RQQR">
    <property type="taxonomic scope" value="Eukaryota"/>
</dbReference>
<dbReference type="VEuPathDB" id="FungiDB:DEHA2D07414g"/>
<dbReference type="EMBL" id="CR382136">
    <property type="protein sequence ID" value="CAR65633.1"/>
    <property type="molecule type" value="Genomic_DNA"/>
</dbReference>
<evidence type="ECO:0000313" key="2">
    <source>
        <dbReference type="EMBL" id="CAR65633.1"/>
    </source>
</evidence>
<feature type="transmembrane region" description="Helical" evidence="1">
    <location>
        <begin position="290"/>
        <end position="310"/>
    </location>
</feature>
<accession>B5RTE8</accession>
<reference evidence="2 3" key="1">
    <citation type="journal article" date="2004" name="Nature">
        <title>Genome evolution in yeasts.</title>
        <authorList>
            <consortium name="Genolevures"/>
            <person name="Dujon B."/>
            <person name="Sherman D."/>
            <person name="Fischer G."/>
            <person name="Durrens P."/>
            <person name="Casaregola S."/>
            <person name="Lafontaine I."/>
            <person name="de Montigny J."/>
            <person name="Marck C."/>
            <person name="Neuveglise C."/>
            <person name="Talla E."/>
            <person name="Goffard N."/>
            <person name="Frangeul L."/>
            <person name="Aigle M."/>
            <person name="Anthouard V."/>
            <person name="Babour A."/>
            <person name="Barbe V."/>
            <person name="Barnay S."/>
            <person name="Blanchin S."/>
            <person name="Beckerich J.M."/>
            <person name="Beyne E."/>
            <person name="Bleykasten C."/>
            <person name="Boisrame A."/>
            <person name="Boyer J."/>
            <person name="Cattolico L."/>
            <person name="Confanioleri F."/>
            <person name="de Daruvar A."/>
            <person name="Despons L."/>
            <person name="Fabre E."/>
            <person name="Fairhead C."/>
            <person name="Ferry-Dumazet H."/>
            <person name="Groppi A."/>
            <person name="Hantraye F."/>
            <person name="Hennequin C."/>
            <person name="Jauniaux N."/>
            <person name="Joyet P."/>
            <person name="Kachouri R."/>
            <person name="Kerrest A."/>
            <person name="Koszul R."/>
            <person name="Lemaire M."/>
            <person name="Lesur I."/>
            <person name="Ma L."/>
            <person name="Muller H."/>
            <person name="Nicaud J.M."/>
            <person name="Nikolski M."/>
            <person name="Oztas S."/>
            <person name="Ozier-Kalogeropoulos O."/>
            <person name="Pellenz S."/>
            <person name="Potier S."/>
            <person name="Richard G.F."/>
            <person name="Straub M.L."/>
            <person name="Suleau A."/>
            <person name="Swennene D."/>
            <person name="Tekaia F."/>
            <person name="Wesolowski-Louvel M."/>
            <person name="Westhof E."/>
            <person name="Wirth B."/>
            <person name="Zeniou-Meyer M."/>
            <person name="Zivanovic I."/>
            <person name="Bolotin-Fukuhara M."/>
            <person name="Thierry A."/>
            <person name="Bouchier C."/>
            <person name="Caudron B."/>
            <person name="Scarpelli C."/>
            <person name="Gaillardin C."/>
            <person name="Weissenbach J."/>
            <person name="Wincker P."/>
            <person name="Souciet J.L."/>
        </authorList>
    </citation>
    <scope>NUCLEOTIDE SEQUENCE [LARGE SCALE GENOMIC DNA]</scope>
    <source>
        <strain evidence="3">ATCC 36239 / CBS 767 / BCRC 21394 / JCM 1990 / NBRC 0083 / IGC 2968</strain>
    </source>
</reference>
<dbReference type="GeneID" id="8998486"/>